<protein>
    <submittedName>
        <fullName evidence="1">Uncharacterized protein</fullName>
    </submittedName>
</protein>
<keyword evidence="2" id="KW-1185">Reference proteome</keyword>
<proteinExistence type="predicted"/>
<gene>
    <name evidence="1" type="ORF">HQ35_02135</name>
</gene>
<dbReference type="AlphaFoldDB" id="A0A0A2EYF4"/>
<comment type="caution">
    <text evidence="1">The sequence shown here is derived from an EMBL/GenBank/DDBJ whole genome shotgun (WGS) entry which is preliminary data.</text>
</comment>
<evidence type="ECO:0000313" key="2">
    <source>
        <dbReference type="Proteomes" id="UP000030125"/>
    </source>
</evidence>
<organism evidence="1 2">
    <name type="scientific">Porphyromonas cangingivalis</name>
    <dbReference type="NCBI Taxonomy" id="36874"/>
    <lineage>
        <taxon>Bacteria</taxon>
        <taxon>Pseudomonadati</taxon>
        <taxon>Bacteroidota</taxon>
        <taxon>Bacteroidia</taxon>
        <taxon>Bacteroidales</taxon>
        <taxon>Porphyromonadaceae</taxon>
        <taxon>Porphyromonas</taxon>
    </lineage>
</organism>
<reference evidence="1 2" key="1">
    <citation type="submission" date="2014-08" db="EMBL/GenBank/DDBJ databases">
        <title>Porphyromonas cangingivalis strain:COT-109_OH1386 Genome sequencing.</title>
        <authorList>
            <person name="Wallis C."/>
            <person name="Deusch O."/>
            <person name="O'Flynn C."/>
            <person name="Davis I."/>
            <person name="Jospin G."/>
            <person name="Darling A.E."/>
            <person name="Coil D.A."/>
            <person name="Alexiev A."/>
            <person name="Horsfall A."/>
            <person name="Kirkwood N."/>
            <person name="Harris S."/>
            <person name="Eisen J.A."/>
        </authorList>
    </citation>
    <scope>NUCLEOTIDE SEQUENCE [LARGE SCALE GENOMIC DNA]</scope>
    <source>
        <strain evidence="2">COT-109 OH1386</strain>
    </source>
</reference>
<name>A0A0A2EYF4_PORCN</name>
<dbReference type="PROSITE" id="PS51257">
    <property type="entry name" value="PROKAR_LIPOPROTEIN"/>
    <property type="match status" value="1"/>
</dbReference>
<sequence length="350" mass="40358">MKRCDNLLHLCISHTQKKSGLILFCLLLCVWTMACSSAGKSEQGSINLERLEKGEDIDTLPHHLWRYVAVPKVGLYASADSTEQPILFMSYGSHLGQAEVKGAWALIHFYLYYEPGEFMGYYKAWVPTNAIARVEDMRLTNSLVQVEQSPVDGDILQEQLFDVELIDESVFVEAKRREIPRIQGEKWTQFPLTITRSSRTMTITAEEATNEYDGLGYIKELDLYYNLVCGNRYCRWDLFPFDEDRVEDCSVSAPPLCSPNQKWLYDEYWEEPTSLGAVLIEDGEAKRGIQCRFPYWRATVGYCYGDKLPFMDAEGWIYLEVCPSVDNLMLMEEEIPHSFLRIRLKESVAH</sequence>
<accession>A0A0A2EYF4</accession>
<dbReference type="EMBL" id="JQJD01000009">
    <property type="protein sequence ID" value="KGN82570.1"/>
    <property type="molecule type" value="Genomic_DNA"/>
</dbReference>
<evidence type="ECO:0000313" key="1">
    <source>
        <dbReference type="EMBL" id="KGN82570.1"/>
    </source>
</evidence>
<dbReference type="Proteomes" id="UP000030125">
    <property type="component" value="Unassembled WGS sequence"/>
</dbReference>